<dbReference type="eggNOG" id="KOG0367">
    <property type="taxonomic scope" value="Eukaryota"/>
</dbReference>
<comment type="similarity">
    <text evidence="2">Belongs to the protein prenyltransferase subunit beta family.</text>
</comment>
<evidence type="ECO:0000256" key="5">
    <source>
        <dbReference type="ARBA" id="ARBA00022723"/>
    </source>
</evidence>
<dbReference type="AlphaFoldDB" id="F2TW34"/>
<keyword evidence="5" id="KW-0479">Metal-binding</keyword>
<dbReference type="KEGG" id="sre:PTSG_00301"/>
<dbReference type="OMA" id="CACAICT"/>
<dbReference type="InParanoid" id="F2TW34"/>
<evidence type="ECO:0000313" key="10">
    <source>
        <dbReference type="Proteomes" id="UP000007799"/>
    </source>
</evidence>
<keyword evidence="10" id="KW-1185">Reference proteome</keyword>
<evidence type="ECO:0000256" key="3">
    <source>
        <dbReference type="ARBA" id="ARBA00022602"/>
    </source>
</evidence>
<dbReference type="GO" id="GO:0005953">
    <property type="term" value="C:CAAX-protein geranylgeranyltransferase complex"/>
    <property type="evidence" value="ECO:0007669"/>
    <property type="project" value="TreeGrafter"/>
</dbReference>
<dbReference type="GO" id="GO:0004662">
    <property type="term" value="F:CAAX-protein geranylgeranyltransferase activity"/>
    <property type="evidence" value="ECO:0007669"/>
    <property type="project" value="TreeGrafter"/>
</dbReference>
<dbReference type="EMBL" id="GL832955">
    <property type="protein sequence ID" value="EGD72280.1"/>
    <property type="molecule type" value="Genomic_DNA"/>
</dbReference>
<dbReference type="InterPro" id="IPR045089">
    <property type="entry name" value="PGGT1B-like"/>
</dbReference>
<dbReference type="Gene3D" id="1.50.10.20">
    <property type="match status" value="1"/>
</dbReference>
<accession>F2TW34</accession>
<sequence>MSGGGEQKAEMQGEFGWQRHATSFLMFFKALPSAFLHLDTQRLMLTHFAVSGLDILDRLGDIEAKKQGIIDWIYSLQVLPSDEYSRGYCGFRGSPSNGRVLGPNGAPPANDEDCAHLTMTFCALCSLSILGDSLDRVERAAIVSSLKHYQKEDGSFTALHTGGENDMRFVYCACAICTLLDDWSGVNTAAIKQYIFNSQTYEGGFAQGPGLEAHGGSTYCAVASLSMLQ</sequence>
<organism evidence="10">
    <name type="scientific">Salpingoeca rosetta (strain ATCC 50818 / BSB-021)</name>
    <dbReference type="NCBI Taxonomy" id="946362"/>
    <lineage>
        <taxon>Eukaryota</taxon>
        <taxon>Choanoflagellata</taxon>
        <taxon>Craspedida</taxon>
        <taxon>Salpingoecidae</taxon>
        <taxon>Salpingoeca</taxon>
    </lineage>
</organism>
<dbReference type="PANTHER" id="PTHR11774:SF4">
    <property type="entry name" value="GERANYLGERANYL TRANSFERASE TYPE-1 SUBUNIT BETA"/>
    <property type="match status" value="1"/>
</dbReference>
<gene>
    <name evidence="9" type="ORF">PTSG_00301</name>
</gene>
<dbReference type="FunCoup" id="F2TW34">
    <property type="interactions" value="262"/>
</dbReference>
<evidence type="ECO:0000256" key="2">
    <source>
        <dbReference type="ARBA" id="ARBA00010497"/>
    </source>
</evidence>
<dbReference type="OrthoDB" id="24893at2759"/>
<protein>
    <recommendedName>
        <fullName evidence="8">Prenyltransferase alpha-alpha toroid domain-containing protein</fullName>
    </recommendedName>
</protein>
<evidence type="ECO:0000256" key="1">
    <source>
        <dbReference type="ARBA" id="ARBA00001947"/>
    </source>
</evidence>
<evidence type="ECO:0000256" key="6">
    <source>
        <dbReference type="ARBA" id="ARBA00022737"/>
    </source>
</evidence>
<dbReference type="Proteomes" id="UP000007799">
    <property type="component" value="Unassembled WGS sequence"/>
</dbReference>
<dbReference type="GeneID" id="16067576"/>
<evidence type="ECO:0000259" key="8">
    <source>
        <dbReference type="Pfam" id="PF00432"/>
    </source>
</evidence>
<proteinExistence type="inferred from homology"/>
<name>F2TW34_SALR5</name>
<keyword evidence="7" id="KW-0862">Zinc</keyword>
<dbReference type="GO" id="GO:0046872">
    <property type="term" value="F:metal ion binding"/>
    <property type="evidence" value="ECO:0007669"/>
    <property type="project" value="UniProtKB-KW"/>
</dbReference>
<evidence type="ECO:0000313" key="9">
    <source>
        <dbReference type="EMBL" id="EGD72280.1"/>
    </source>
</evidence>
<dbReference type="STRING" id="946362.F2TW34"/>
<evidence type="ECO:0000256" key="4">
    <source>
        <dbReference type="ARBA" id="ARBA00022679"/>
    </source>
</evidence>
<reference evidence="9" key="1">
    <citation type="submission" date="2009-08" db="EMBL/GenBank/DDBJ databases">
        <title>Annotation of Salpingoeca rosetta.</title>
        <authorList>
            <consortium name="The Broad Institute Genome Sequencing Platform"/>
            <person name="Russ C."/>
            <person name="Cuomo C."/>
            <person name="Burger G."/>
            <person name="Gray M.W."/>
            <person name="Holland P.W.H."/>
            <person name="King N."/>
            <person name="Lang F.B.F."/>
            <person name="Roger A.J."/>
            <person name="Ruiz-Trillo I."/>
            <person name="Young S.K."/>
            <person name="Zeng Q."/>
            <person name="Gargeya S."/>
            <person name="Alvarado L."/>
            <person name="Berlin A."/>
            <person name="Chapman S.B."/>
            <person name="Chen Z."/>
            <person name="Freedman E."/>
            <person name="Gellesch M."/>
            <person name="Goldberg J."/>
            <person name="Griggs A."/>
            <person name="Gujja S."/>
            <person name="Heilman E."/>
            <person name="Heiman D."/>
            <person name="Howarth C."/>
            <person name="Mehta T."/>
            <person name="Neiman D."/>
            <person name="Pearson M."/>
            <person name="Roberts A."/>
            <person name="Saif S."/>
            <person name="Shea T."/>
            <person name="Shenoy N."/>
            <person name="Sisk P."/>
            <person name="Stolte C."/>
            <person name="Sykes S."/>
            <person name="White J."/>
            <person name="Yandava C."/>
            <person name="Haas B."/>
            <person name="Nusbaum C."/>
            <person name="Birren B."/>
        </authorList>
    </citation>
    <scope>NUCLEOTIDE SEQUENCE [LARGE SCALE GENOMIC DNA]</scope>
    <source>
        <strain evidence="9">ATCC 50818</strain>
    </source>
</reference>
<dbReference type="PANTHER" id="PTHR11774">
    <property type="entry name" value="GERANYLGERANYL TRANSFERASE TYPE BETA SUBUNIT"/>
    <property type="match status" value="1"/>
</dbReference>
<keyword evidence="6" id="KW-0677">Repeat</keyword>
<dbReference type="RefSeq" id="XP_004998850.1">
    <property type="nucleotide sequence ID" value="XM_004998793.1"/>
</dbReference>
<dbReference type="Pfam" id="PF00432">
    <property type="entry name" value="Prenyltrans"/>
    <property type="match status" value="1"/>
</dbReference>
<evidence type="ECO:0000256" key="7">
    <source>
        <dbReference type="ARBA" id="ARBA00022833"/>
    </source>
</evidence>
<comment type="cofactor">
    <cofactor evidence="1">
        <name>Zn(2+)</name>
        <dbReference type="ChEBI" id="CHEBI:29105"/>
    </cofactor>
</comment>
<keyword evidence="4" id="KW-0808">Transferase</keyword>
<dbReference type="InterPro" id="IPR001330">
    <property type="entry name" value="Prenyltrans"/>
</dbReference>
<keyword evidence="3" id="KW-0637">Prenyltransferase</keyword>
<dbReference type="InterPro" id="IPR008930">
    <property type="entry name" value="Terpenoid_cyclase/PrenylTrfase"/>
</dbReference>
<feature type="domain" description="Prenyltransferase alpha-alpha toroid" evidence="8">
    <location>
        <begin position="18"/>
        <end position="228"/>
    </location>
</feature>
<dbReference type="SUPFAM" id="SSF48239">
    <property type="entry name" value="Terpenoid cyclases/Protein prenyltransferases"/>
    <property type="match status" value="1"/>
</dbReference>